<organism evidence="3 4">
    <name type="scientific">Stieleria bergensis</name>
    <dbReference type="NCBI Taxonomy" id="2528025"/>
    <lineage>
        <taxon>Bacteria</taxon>
        <taxon>Pseudomonadati</taxon>
        <taxon>Planctomycetota</taxon>
        <taxon>Planctomycetia</taxon>
        <taxon>Pirellulales</taxon>
        <taxon>Pirellulaceae</taxon>
        <taxon>Stieleria</taxon>
    </lineage>
</organism>
<dbReference type="Pfam" id="PF00582">
    <property type="entry name" value="Usp"/>
    <property type="match status" value="2"/>
</dbReference>
<dbReference type="RefSeq" id="WP_145275388.1">
    <property type="nucleotide sequence ID" value="NZ_CP036272.1"/>
</dbReference>
<feature type="domain" description="UspA" evidence="2">
    <location>
        <begin position="159"/>
        <end position="298"/>
    </location>
</feature>
<gene>
    <name evidence="3" type="ORF">SV7mr_38990</name>
</gene>
<dbReference type="CDD" id="cd00293">
    <property type="entry name" value="USP-like"/>
    <property type="match status" value="1"/>
</dbReference>
<dbReference type="OrthoDB" id="6368426at2"/>
<dbReference type="SUPFAM" id="SSF52402">
    <property type="entry name" value="Adenine nucleotide alpha hydrolases-like"/>
    <property type="match status" value="2"/>
</dbReference>
<dbReference type="PANTHER" id="PTHR43010">
    <property type="entry name" value="UNIVERSAL STRESS PROTEIN SLR1230"/>
    <property type="match status" value="1"/>
</dbReference>
<dbReference type="AlphaFoldDB" id="A0A517SYZ0"/>
<evidence type="ECO:0000259" key="2">
    <source>
        <dbReference type="Pfam" id="PF00582"/>
    </source>
</evidence>
<dbReference type="PANTHER" id="PTHR43010:SF1">
    <property type="entry name" value="USPA DOMAIN-CONTAINING PROTEIN"/>
    <property type="match status" value="1"/>
</dbReference>
<accession>A0A517SYZ0</accession>
<dbReference type="PRINTS" id="PR01438">
    <property type="entry name" value="UNVRSLSTRESS"/>
</dbReference>
<evidence type="ECO:0000313" key="3">
    <source>
        <dbReference type="EMBL" id="QDT61364.1"/>
    </source>
</evidence>
<sequence>MRVLLANDESQHSRAATDYLLSLPFRKPIELDVASIIAPPIMVDVGMGGMPMDLSGFIDEERQAALARVEATASQLRDGARGKSLHSVSTHVPVGPPASELLNLAEQTDSELVVIGAVGHSALDRVLLGSVSDYVATHGDVSTLVVRPSRESETPPSLRKIVIALSGSAEDQRMIDWLGNLHLQSSVEVHLVRILQLQTLYRQDIRQKASESWGRFVKQSQQQILDLETRLQKLNLNTETHLVEADHVGEALIDYAEAHDCDLIMTGDSDSGLLTRVFMGSTSRYVLRHATCSVLIVRDKEERAKAKQEIATGAHMVEEGAMSS</sequence>
<evidence type="ECO:0000313" key="4">
    <source>
        <dbReference type="Proteomes" id="UP000315003"/>
    </source>
</evidence>
<proteinExistence type="inferred from homology"/>
<dbReference type="InterPro" id="IPR006016">
    <property type="entry name" value="UspA"/>
</dbReference>
<dbReference type="InterPro" id="IPR006015">
    <property type="entry name" value="Universal_stress_UspA"/>
</dbReference>
<dbReference type="CDD" id="cd23659">
    <property type="entry name" value="USP_At3g01520-like"/>
    <property type="match status" value="1"/>
</dbReference>
<protein>
    <submittedName>
        <fullName evidence="3">Universal stress protein</fullName>
    </submittedName>
</protein>
<reference evidence="3 4" key="1">
    <citation type="submission" date="2019-02" db="EMBL/GenBank/DDBJ databases">
        <title>Deep-cultivation of Planctomycetes and their phenomic and genomic characterization uncovers novel biology.</title>
        <authorList>
            <person name="Wiegand S."/>
            <person name="Jogler M."/>
            <person name="Boedeker C."/>
            <person name="Pinto D."/>
            <person name="Vollmers J."/>
            <person name="Rivas-Marin E."/>
            <person name="Kohn T."/>
            <person name="Peeters S.H."/>
            <person name="Heuer A."/>
            <person name="Rast P."/>
            <person name="Oberbeckmann S."/>
            <person name="Bunk B."/>
            <person name="Jeske O."/>
            <person name="Meyerdierks A."/>
            <person name="Storesund J.E."/>
            <person name="Kallscheuer N."/>
            <person name="Luecker S."/>
            <person name="Lage O.M."/>
            <person name="Pohl T."/>
            <person name="Merkel B.J."/>
            <person name="Hornburger P."/>
            <person name="Mueller R.-W."/>
            <person name="Bruemmer F."/>
            <person name="Labrenz M."/>
            <person name="Spormann A.M."/>
            <person name="Op den Camp H."/>
            <person name="Overmann J."/>
            <person name="Amann R."/>
            <person name="Jetten M.S.M."/>
            <person name="Mascher T."/>
            <person name="Medema M.H."/>
            <person name="Devos D.P."/>
            <person name="Kaster A.-K."/>
            <person name="Ovreas L."/>
            <person name="Rohde M."/>
            <person name="Galperin M.Y."/>
            <person name="Jogler C."/>
        </authorList>
    </citation>
    <scope>NUCLEOTIDE SEQUENCE [LARGE SCALE GENOMIC DNA]</scope>
    <source>
        <strain evidence="3 4">SV_7m_r</strain>
    </source>
</reference>
<dbReference type="Proteomes" id="UP000315003">
    <property type="component" value="Chromosome"/>
</dbReference>
<evidence type="ECO:0000256" key="1">
    <source>
        <dbReference type="ARBA" id="ARBA00008791"/>
    </source>
</evidence>
<keyword evidence="4" id="KW-1185">Reference proteome</keyword>
<dbReference type="InterPro" id="IPR051688">
    <property type="entry name" value="USP_A"/>
</dbReference>
<dbReference type="InterPro" id="IPR014729">
    <property type="entry name" value="Rossmann-like_a/b/a_fold"/>
</dbReference>
<dbReference type="EMBL" id="CP036272">
    <property type="protein sequence ID" value="QDT61364.1"/>
    <property type="molecule type" value="Genomic_DNA"/>
</dbReference>
<comment type="similarity">
    <text evidence="1">Belongs to the universal stress protein A family.</text>
</comment>
<feature type="domain" description="UspA" evidence="2">
    <location>
        <begin position="2"/>
        <end position="147"/>
    </location>
</feature>
<dbReference type="Gene3D" id="3.40.50.620">
    <property type="entry name" value="HUPs"/>
    <property type="match status" value="2"/>
</dbReference>
<name>A0A517SYZ0_9BACT</name>